<comment type="similarity">
    <text evidence="2 6">Belongs to the RdgC family.</text>
</comment>
<dbReference type="PANTHER" id="PTHR38103">
    <property type="entry name" value="RECOMBINATION-ASSOCIATED PROTEIN RDGC"/>
    <property type="match status" value="1"/>
</dbReference>
<keyword evidence="5 6" id="KW-0233">DNA recombination</keyword>
<dbReference type="EMBL" id="FULE01000034">
    <property type="protein sequence ID" value="SJN57918.1"/>
    <property type="molecule type" value="Genomic_DNA"/>
</dbReference>
<dbReference type="NCBIfam" id="NF001462">
    <property type="entry name" value="PRK00321.1-3"/>
    <property type="match status" value="1"/>
</dbReference>
<evidence type="ECO:0000256" key="5">
    <source>
        <dbReference type="ARBA" id="ARBA00023172"/>
    </source>
</evidence>
<dbReference type="PANTHER" id="PTHR38103:SF1">
    <property type="entry name" value="RECOMBINATION-ASSOCIATED PROTEIN RDGC"/>
    <property type="match status" value="1"/>
</dbReference>
<dbReference type="Pfam" id="PF04381">
    <property type="entry name" value="RdgC"/>
    <property type="match status" value="1"/>
</dbReference>
<dbReference type="GO" id="GO:0000018">
    <property type="term" value="P:regulation of DNA recombination"/>
    <property type="evidence" value="ECO:0007669"/>
    <property type="project" value="TreeGrafter"/>
</dbReference>
<keyword evidence="8" id="KW-1185">Reference proteome</keyword>
<evidence type="ECO:0000313" key="7">
    <source>
        <dbReference type="EMBL" id="SJN57918.1"/>
    </source>
</evidence>
<evidence type="ECO:0000313" key="8">
    <source>
        <dbReference type="Proteomes" id="UP000188276"/>
    </source>
</evidence>
<dbReference type="HAMAP" id="MF_00194">
    <property type="entry name" value="RdgC"/>
    <property type="match status" value="1"/>
</dbReference>
<dbReference type="InterPro" id="IPR007476">
    <property type="entry name" value="RdgC"/>
</dbReference>
<evidence type="ECO:0000256" key="4">
    <source>
        <dbReference type="ARBA" id="ARBA00022490"/>
    </source>
</evidence>
<dbReference type="NCBIfam" id="NF001464">
    <property type="entry name" value="PRK00321.1-5"/>
    <property type="match status" value="1"/>
</dbReference>
<comment type="subcellular location">
    <subcellularLocation>
        <location evidence="1 6">Cytoplasm</location>
        <location evidence="1 6">Nucleoid</location>
    </subcellularLocation>
</comment>
<keyword evidence="4 6" id="KW-0963">Cytoplasm</keyword>
<reference evidence="8" key="1">
    <citation type="submission" date="2017-02" db="EMBL/GenBank/DDBJ databases">
        <authorList>
            <person name="Rodrigo-Torres L."/>
            <person name="Arahal R.D."/>
            <person name="Lucena T."/>
        </authorList>
    </citation>
    <scope>NUCLEOTIDE SEQUENCE [LARGE SCALE GENOMIC DNA]</scope>
    <source>
        <strain evidence="8">CECT 7878</strain>
    </source>
</reference>
<evidence type="ECO:0000256" key="3">
    <source>
        <dbReference type="ARBA" id="ARBA00022296"/>
    </source>
</evidence>
<dbReference type="GO" id="GO:0043590">
    <property type="term" value="C:bacterial nucleoid"/>
    <property type="evidence" value="ECO:0007669"/>
    <property type="project" value="TreeGrafter"/>
</dbReference>
<dbReference type="STRING" id="1123498.VR7878_02548"/>
<dbReference type="RefSeq" id="WP_077336507.1">
    <property type="nucleotide sequence ID" value="NZ_FULE01000034.1"/>
</dbReference>
<accession>A0A1R4LN73</accession>
<proteinExistence type="inferred from homology"/>
<gene>
    <name evidence="6 7" type="primary">rdgC</name>
    <name evidence="7" type="ORF">VR7878_02548</name>
</gene>
<name>A0A1R4LN73_VIBR1</name>
<evidence type="ECO:0000256" key="2">
    <source>
        <dbReference type="ARBA" id="ARBA00008657"/>
    </source>
</evidence>
<dbReference type="GO" id="GO:0005737">
    <property type="term" value="C:cytoplasm"/>
    <property type="evidence" value="ECO:0007669"/>
    <property type="project" value="UniProtKB-UniRule"/>
</dbReference>
<dbReference type="GO" id="GO:0003690">
    <property type="term" value="F:double-stranded DNA binding"/>
    <property type="evidence" value="ECO:0007669"/>
    <property type="project" value="TreeGrafter"/>
</dbReference>
<sequence>MWFKNCMVYRVNRDIRFNADQLEKQLHEFRFTPCGSQDKQKFGWTSVMGKDGDMLTHVSEDRILVCARKEEKLLPASVIQDSLASKVETLEAEEGRPIKKKEKDTLKEDIIIDLLPRAFSKSQYTYLLILPSLGLIVVDAGSYKKAEEVIALLRKTMGSLPVIPAIPQNAVETTLTEWVQGGELPAGFQLQDEAELKSLLEDGAVVRCKKQDLTSDEIMSHITANKVVTKLALSWQERITFVLADDASLKRVQYSDDLKDHNEDIPREDRAARFDADFSLMCGELSAFLPNLFEALGGLPEAE</sequence>
<dbReference type="GO" id="GO:0006310">
    <property type="term" value="P:DNA recombination"/>
    <property type="evidence" value="ECO:0007669"/>
    <property type="project" value="UniProtKB-UniRule"/>
</dbReference>
<dbReference type="Proteomes" id="UP000188276">
    <property type="component" value="Unassembled WGS sequence"/>
</dbReference>
<dbReference type="OrthoDB" id="5290530at2"/>
<evidence type="ECO:0000256" key="6">
    <source>
        <dbReference type="HAMAP-Rule" id="MF_00194"/>
    </source>
</evidence>
<evidence type="ECO:0000256" key="1">
    <source>
        <dbReference type="ARBA" id="ARBA00004453"/>
    </source>
</evidence>
<protein>
    <recommendedName>
        <fullName evidence="3 6">Recombination-associated protein RdgC</fullName>
    </recommendedName>
</protein>
<organism evidence="7 8">
    <name type="scientific">Vibrio ruber (strain DSM 16370 / JCM 11486 / BCRC 17186 / CECT 7878 / LMG 23124 / VR1)</name>
    <dbReference type="NCBI Taxonomy" id="1123498"/>
    <lineage>
        <taxon>Bacteria</taxon>
        <taxon>Pseudomonadati</taxon>
        <taxon>Pseudomonadota</taxon>
        <taxon>Gammaproteobacteria</taxon>
        <taxon>Vibrionales</taxon>
        <taxon>Vibrionaceae</taxon>
        <taxon>Vibrio</taxon>
    </lineage>
</organism>
<dbReference type="AlphaFoldDB" id="A0A1R4LN73"/>
<comment type="function">
    <text evidence="6">May be involved in recombination.</text>
</comment>